<reference evidence="3" key="1">
    <citation type="journal article" date="2018" name="Genome Biol. Evol.">
        <title>Genomics and development of Lentinus tigrinus, a white-rot wood-decaying mushroom with dimorphic fruiting bodies.</title>
        <authorList>
            <person name="Wu B."/>
            <person name="Xu Z."/>
            <person name="Knudson A."/>
            <person name="Carlson A."/>
            <person name="Chen N."/>
            <person name="Kovaka S."/>
            <person name="LaButti K."/>
            <person name="Lipzen A."/>
            <person name="Pennachio C."/>
            <person name="Riley R."/>
            <person name="Schakwitz W."/>
            <person name="Umezawa K."/>
            <person name="Ohm R.A."/>
            <person name="Grigoriev I.V."/>
            <person name="Nagy L.G."/>
            <person name="Gibbons J."/>
            <person name="Hibbett D."/>
        </authorList>
    </citation>
    <scope>NUCLEOTIDE SEQUENCE [LARGE SCALE GENOMIC DNA]</scope>
    <source>
        <strain evidence="3">ALCF2SS1-6</strain>
    </source>
</reference>
<dbReference type="InterPro" id="IPR022742">
    <property type="entry name" value="Hydrolase_4"/>
</dbReference>
<sequence>MTGSSPSPEPPVQPQSQDSPDRAHQAFTETWQPGVDGLNFYTRTYAARTTTPRAVILFVHGYAEYIAEYDWLHSRYAASGITVFAFDQRGFGYTALEARGHEGKRSKNSRYAVTSWKEQLIDIEWWLQYVTKTHPGLPVFLMGPSMGGALSLAFVTRKSEPPTQESVSLVSGVVATSPFLRQTQPIPRILSYVLKLMSVLFPRIVFPLPADTDDYTHDDAVNEHIANDPFCMQKGTFKHVHDMLTGGEDLIRTSYQQWPEHIPVLIVHGTGDKIASCEGAQEFYEKLPAIDKTFFPIPDAYHELAREVGGVKETLVEQCITWILGRVKVTVPDEPST</sequence>
<dbReference type="AlphaFoldDB" id="A0A5C2S3A2"/>
<dbReference type="Gene3D" id="3.40.50.1820">
    <property type="entry name" value="alpha/beta hydrolase"/>
    <property type="match status" value="1"/>
</dbReference>
<dbReference type="InterPro" id="IPR029058">
    <property type="entry name" value="AB_hydrolase_fold"/>
</dbReference>
<organism evidence="3 4">
    <name type="scientific">Lentinus tigrinus ALCF2SS1-6</name>
    <dbReference type="NCBI Taxonomy" id="1328759"/>
    <lineage>
        <taxon>Eukaryota</taxon>
        <taxon>Fungi</taxon>
        <taxon>Dikarya</taxon>
        <taxon>Basidiomycota</taxon>
        <taxon>Agaricomycotina</taxon>
        <taxon>Agaricomycetes</taxon>
        <taxon>Polyporales</taxon>
        <taxon>Polyporaceae</taxon>
        <taxon>Lentinus</taxon>
    </lineage>
</organism>
<dbReference type="STRING" id="1328759.A0A5C2S3A2"/>
<evidence type="ECO:0000256" key="1">
    <source>
        <dbReference type="SAM" id="MobiDB-lite"/>
    </source>
</evidence>
<evidence type="ECO:0000313" key="4">
    <source>
        <dbReference type="Proteomes" id="UP000313359"/>
    </source>
</evidence>
<dbReference type="InterPro" id="IPR051044">
    <property type="entry name" value="MAG_DAG_Lipase"/>
</dbReference>
<dbReference type="Proteomes" id="UP000313359">
    <property type="component" value="Unassembled WGS sequence"/>
</dbReference>
<gene>
    <name evidence="3" type="ORF">L227DRAFT_529756</name>
</gene>
<keyword evidence="4" id="KW-1185">Reference proteome</keyword>
<proteinExistence type="predicted"/>
<dbReference type="Pfam" id="PF12146">
    <property type="entry name" value="Hydrolase_4"/>
    <property type="match status" value="1"/>
</dbReference>
<feature type="domain" description="Serine aminopeptidase S33" evidence="2">
    <location>
        <begin position="51"/>
        <end position="307"/>
    </location>
</feature>
<accession>A0A5C2S3A2</accession>
<dbReference type="SUPFAM" id="SSF53474">
    <property type="entry name" value="alpha/beta-Hydrolases"/>
    <property type="match status" value="1"/>
</dbReference>
<evidence type="ECO:0000313" key="3">
    <source>
        <dbReference type="EMBL" id="RPD57958.1"/>
    </source>
</evidence>
<dbReference type="PANTHER" id="PTHR11614">
    <property type="entry name" value="PHOSPHOLIPASE-RELATED"/>
    <property type="match status" value="1"/>
</dbReference>
<name>A0A5C2S3A2_9APHY</name>
<feature type="region of interest" description="Disordered" evidence="1">
    <location>
        <begin position="1"/>
        <end position="24"/>
    </location>
</feature>
<protein>
    <submittedName>
        <fullName evidence="3">Lysophospholipase</fullName>
    </submittedName>
</protein>
<dbReference type="EMBL" id="ML122278">
    <property type="protein sequence ID" value="RPD57958.1"/>
    <property type="molecule type" value="Genomic_DNA"/>
</dbReference>
<dbReference type="OrthoDB" id="10249433at2759"/>
<evidence type="ECO:0000259" key="2">
    <source>
        <dbReference type="Pfam" id="PF12146"/>
    </source>
</evidence>